<reference evidence="1 2" key="1">
    <citation type="submission" date="2019-01" db="EMBL/GenBank/DDBJ databases">
        <title>Sinorhodobacter populi sp. nov. isolated from the symptomatic bark tissue of Populus euramericana canker.</title>
        <authorList>
            <person name="Xu G."/>
        </authorList>
    </citation>
    <scope>NUCLEOTIDE SEQUENCE [LARGE SCALE GENOMIC DNA]</scope>
    <source>
        <strain evidence="1 2">CGMCC 1.12963</strain>
    </source>
</reference>
<dbReference type="Proteomes" id="UP000288071">
    <property type="component" value="Unassembled WGS sequence"/>
</dbReference>
<gene>
    <name evidence="1" type="ORF">EOW66_18245</name>
</gene>
<comment type="caution">
    <text evidence="1">The sequence shown here is derived from an EMBL/GenBank/DDBJ whole genome shotgun (WGS) entry which is preliminary data.</text>
</comment>
<protein>
    <submittedName>
        <fullName evidence="1">Uncharacterized protein</fullName>
    </submittedName>
</protein>
<organism evidence="1 2">
    <name type="scientific">Paenirhodobacter huangdaonensis</name>
    <dbReference type="NCBI Taxonomy" id="2501515"/>
    <lineage>
        <taxon>Bacteria</taxon>
        <taxon>Pseudomonadati</taxon>
        <taxon>Pseudomonadota</taxon>
        <taxon>Alphaproteobacteria</taxon>
        <taxon>Rhodobacterales</taxon>
        <taxon>Rhodobacter group</taxon>
        <taxon>Paenirhodobacter</taxon>
    </lineage>
</organism>
<evidence type="ECO:0000313" key="1">
    <source>
        <dbReference type="EMBL" id="RWR48378.1"/>
    </source>
</evidence>
<evidence type="ECO:0000313" key="2">
    <source>
        <dbReference type="Proteomes" id="UP000288071"/>
    </source>
</evidence>
<keyword evidence="2" id="KW-1185">Reference proteome</keyword>
<dbReference type="RefSeq" id="WP_128157766.1">
    <property type="nucleotide sequence ID" value="NZ_JBHSOM010000019.1"/>
</dbReference>
<reference evidence="2" key="2">
    <citation type="submission" date="2019-01" db="EMBL/GenBank/DDBJ databases">
        <title>Sinorhodobacter populi sp. nov. isolated from the symptomatic bark tissue of Populus euramericana canker.</title>
        <authorList>
            <person name="Li Y."/>
        </authorList>
    </citation>
    <scope>NUCLEOTIDE SEQUENCE [LARGE SCALE GENOMIC DNA]</scope>
    <source>
        <strain evidence="2">CGMCC 1.12963</strain>
    </source>
</reference>
<sequence length="137" mass="14836">MRFMSFLSLLFAFLRIRTGRFSTVSLVLRLPAGGFAACHSLFHEVSRPGPDHRQHTAGPSGARWPHAVFIADRLTGGNNIRHAAVAAAAGPSDVSIYTSAQCTGLSDWHARRSSADDGSRLKKDYSLVSLTQGKKID</sequence>
<dbReference type="AlphaFoldDB" id="A0A443LGZ3"/>
<proteinExistence type="predicted"/>
<name>A0A443LGZ3_9RHOB</name>
<accession>A0A443LGZ3</accession>
<dbReference type="EMBL" id="SAVA01000015">
    <property type="protein sequence ID" value="RWR48378.1"/>
    <property type="molecule type" value="Genomic_DNA"/>
</dbReference>